<keyword evidence="1" id="KW-0472">Membrane</keyword>
<feature type="domain" description="Putative zinc-finger" evidence="2">
    <location>
        <begin position="11"/>
        <end position="34"/>
    </location>
</feature>
<dbReference type="OrthoDB" id="7187254at2"/>
<gene>
    <name evidence="3" type="ORF">EJ903_08380</name>
</gene>
<proteinExistence type="predicted"/>
<dbReference type="EMBL" id="RXMA01000006">
    <property type="protein sequence ID" value="RTR21586.1"/>
    <property type="molecule type" value="Genomic_DNA"/>
</dbReference>
<organism evidence="3 4">
    <name type="scientific">Azospirillum griseum</name>
    <dbReference type="NCBI Taxonomy" id="2496639"/>
    <lineage>
        <taxon>Bacteria</taxon>
        <taxon>Pseudomonadati</taxon>
        <taxon>Pseudomonadota</taxon>
        <taxon>Alphaproteobacteria</taxon>
        <taxon>Rhodospirillales</taxon>
        <taxon>Azospirillaceae</taxon>
        <taxon>Azospirillum</taxon>
    </lineage>
</organism>
<keyword evidence="1" id="KW-0812">Transmembrane</keyword>
<reference evidence="3 4" key="1">
    <citation type="submission" date="2018-12" db="EMBL/GenBank/DDBJ databases">
        <authorList>
            <person name="Yang Y."/>
        </authorList>
    </citation>
    <scope>NUCLEOTIDE SEQUENCE [LARGE SCALE GENOMIC DNA]</scope>
    <source>
        <strain evidence="3 4">L-25-5w-1</strain>
    </source>
</reference>
<comment type="caution">
    <text evidence="3">The sequence shown here is derived from an EMBL/GenBank/DDBJ whole genome shotgun (WGS) entry which is preliminary data.</text>
</comment>
<dbReference type="Proteomes" id="UP000277007">
    <property type="component" value="Unassembled WGS sequence"/>
</dbReference>
<evidence type="ECO:0000313" key="3">
    <source>
        <dbReference type="EMBL" id="RTR21586.1"/>
    </source>
</evidence>
<evidence type="ECO:0000259" key="2">
    <source>
        <dbReference type="Pfam" id="PF13490"/>
    </source>
</evidence>
<keyword evidence="1" id="KW-1133">Transmembrane helix</keyword>
<dbReference type="AlphaFoldDB" id="A0A3S0RA12"/>
<sequence length="270" mass="29039">MTGETQPVTEAELHAWIDGELPEERIAAVERHLADRPEDAQRFERYRAQRALLARSFGPLIDQPLPDHLTPPFAPRKAAAVPPSRFGRGRVWGLALAASLLLFVAGGATGWAVRDRLGGGRGAGGDALSTAFLADAVAAHKVFSVEVRHPIEVGVDQEAHLVSWLSKRIGRDMRCPKATKSGYELIGGRLLADAEGPAALYMYEDAAGRRITLYIRSTKSPAGTAFRFAQDGGLQALYWQDNGLALAVTGDLDRATLSAIAEEVYGALNS</sequence>
<feature type="transmembrane region" description="Helical" evidence="1">
    <location>
        <begin position="91"/>
        <end position="113"/>
    </location>
</feature>
<dbReference type="InterPro" id="IPR027383">
    <property type="entry name" value="Znf_put"/>
</dbReference>
<name>A0A3S0RA12_9PROT</name>
<accession>A0A3S0RA12</accession>
<evidence type="ECO:0000313" key="4">
    <source>
        <dbReference type="Proteomes" id="UP000277007"/>
    </source>
</evidence>
<evidence type="ECO:0000256" key="1">
    <source>
        <dbReference type="SAM" id="Phobius"/>
    </source>
</evidence>
<protein>
    <submittedName>
        <fullName evidence="3">Anti-sigma factor</fullName>
    </submittedName>
</protein>
<keyword evidence="4" id="KW-1185">Reference proteome</keyword>
<dbReference type="Pfam" id="PF13490">
    <property type="entry name" value="zf-HC2"/>
    <property type="match status" value="1"/>
</dbReference>